<sequence>MNEKVRTARYIHPDFSFTVFRMIMKRYRQGNDGEKLLGLLAYQSGAVMEGAQVKQVIATPKIVGGRLLMRLQTAYVVPPKGAAQTYLLSRNLLKCPHTNQWWTRNRTVGNRLNERFKESEMISRDSPEHVISFQCYYCSTEFHFSLQQFDGEGVLLFVTKWQDLGTGISPLESDLPPVVGRRRDTCTDPDEGRIAYISPKDRFEAHAPDDEFQSPSFLTSEKRDLLFKKGGSMLTQFKKNMLSARWSMIGFGQYHPQYITLKLGTRIERMVAVARYMEESSRHGLPHGAMFFH</sequence>
<name>A0ABR4PFK2_9HELO</name>
<accession>A0ABR4PFK2</accession>
<gene>
    <name evidence="1" type="ORF">PVAG01_05932</name>
</gene>
<evidence type="ECO:0000313" key="1">
    <source>
        <dbReference type="EMBL" id="KAL3421776.1"/>
    </source>
</evidence>
<dbReference type="Proteomes" id="UP001629113">
    <property type="component" value="Unassembled WGS sequence"/>
</dbReference>
<comment type="caution">
    <text evidence="1">The sequence shown here is derived from an EMBL/GenBank/DDBJ whole genome shotgun (WGS) entry which is preliminary data.</text>
</comment>
<evidence type="ECO:0000313" key="2">
    <source>
        <dbReference type="Proteomes" id="UP001629113"/>
    </source>
</evidence>
<dbReference type="EMBL" id="JBFCZG010000005">
    <property type="protein sequence ID" value="KAL3421776.1"/>
    <property type="molecule type" value="Genomic_DNA"/>
</dbReference>
<keyword evidence="2" id="KW-1185">Reference proteome</keyword>
<protein>
    <submittedName>
        <fullName evidence="1">Uncharacterized protein</fullName>
    </submittedName>
</protein>
<proteinExistence type="predicted"/>
<reference evidence="1 2" key="1">
    <citation type="submission" date="2024-06" db="EMBL/GenBank/DDBJ databases">
        <title>Complete genome of Phlyctema vagabunda strain 19-DSS-EL-015.</title>
        <authorList>
            <person name="Fiorenzani C."/>
        </authorList>
    </citation>
    <scope>NUCLEOTIDE SEQUENCE [LARGE SCALE GENOMIC DNA]</scope>
    <source>
        <strain evidence="1 2">19-DSS-EL-015</strain>
    </source>
</reference>
<organism evidence="1 2">
    <name type="scientific">Phlyctema vagabunda</name>
    <dbReference type="NCBI Taxonomy" id="108571"/>
    <lineage>
        <taxon>Eukaryota</taxon>
        <taxon>Fungi</taxon>
        <taxon>Dikarya</taxon>
        <taxon>Ascomycota</taxon>
        <taxon>Pezizomycotina</taxon>
        <taxon>Leotiomycetes</taxon>
        <taxon>Helotiales</taxon>
        <taxon>Dermateaceae</taxon>
        <taxon>Phlyctema</taxon>
    </lineage>
</organism>